<feature type="non-terminal residue" evidence="2">
    <location>
        <position position="1"/>
    </location>
</feature>
<proteinExistence type="predicted"/>
<reference evidence="2 3" key="1">
    <citation type="journal article" date="2018" name="Front. Microbiol.">
        <title>Discovery of Phloeophagus Beetles as a Source of Pseudomonas Strains That Produce Potentially New Bioactive Substances and Description of Pseudomonas bohemica sp. nov.</title>
        <authorList>
            <person name="Saati-Santamaria Z."/>
            <person name="Lopez-Mondejar R."/>
            <person name="Jimenez-Gomez A."/>
            <person name="Diez-Mendez A."/>
            <person name="Vetrovsky T."/>
            <person name="Igual J.M."/>
            <person name="Velazquez E."/>
            <person name="Kolarik M."/>
            <person name="Rivas R."/>
            <person name="Garcia-Fraile P."/>
        </authorList>
    </citation>
    <scope>NUCLEOTIDE SEQUENCE [LARGE SCALE GENOMIC DNA]</scope>
    <source>
        <strain evidence="2 3">A2-NA12</strain>
    </source>
</reference>
<sequence length="204" mass="22925">VVRNSLDRKVCNTLNVCLIHRERAAELVPLFLDALQQAGAARRQGCKLHIVEGSETCLPNDWLNASVEVYRAEGYVTEALAEPLAQDQLGREWEWEETPEVSLKIVDDLDQAIDLFNRYSPQFTVSLISETAEAHQRFYNAVNAPFVGNGITRWVDGQYALNKPELGLSNWESGRLFARSAILSGDGVFTVRSRMTQTDLSVKR</sequence>
<dbReference type="AlphaFoldDB" id="A0A3L8CJB8"/>
<evidence type="ECO:0000313" key="3">
    <source>
        <dbReference type="Proteomes" id="UP000282672"/>
    </source>
</evidence>
<dbReference type="InterPro" id="IPR016161">
    <property type="entry name" value="Ald_DH/histidinol_DH"/>
</dbReference>
<protein>
    <submittedName>
        <fullName evidence="2">Glutamate-5-semialdehyde dehydrogenase</fullName>
    </submittedName>
</protein>
<dbReference type="InterPro" id="IPR016162">
    <property type="entry name" value="Ald_DH_N"/>
</dbReference>
<name>A0A3L8CJB8_9PSED</name>
<evidence type="ECO:0000256" key="1">
    <source>
        <dbReference type="ARBA" id="ARBA00023002"/>
    </source>
</evidence>
<dbReference type="GO" id="GO:0016620">
    <property type="term" value="F:oxidoreductase activity, acting on the aldehyde or oxo group of donors, NAD or NADP as acceptor"/>
    <property type="evidence" value="ECO:0007669"/>
    <property type="project" value="InterPro"/>
</dbReference>
<dbReference type="EMBL" id="PEGA01000017">
    <property type="protein sequence ID" value="RLU07879.1"/>
    <property type="molecule type" value="Genomic_DNA"/>
</dbReference>
<gene>
    <name evidence="2" type="ORF">CS076_16990</name>
</gene>
<accession>A0A3L8CJB8</accession>
<dbReference type="Gene3D" id="3.40.309.10">
    <property type="entry name" value="Aldehyde Dehydrogenase, Chain A, domain 2"/>
    <property type="match status" value="1"/>
</dbReference>
<dbReference type="Gene3D" id="3.40.605.10">
    <property type="entry name" value="Aldehyde Dehydrogenase, Chain A, domain 1"/>
    <property type="match status" value="1"/>
</dbReference>
<organism evidence="2 3">
    <name type="scientific">Pseudomonas prosekii</name>
    <dbReference type="NCBI Taxonomy" id="1148509"/>
    <lineage>
        <taxon>Bacteria</taxon>
        <taxon>Pseudomonadati</taxon>
        <taxon>Pseudomonadota</taxon>
        <taxon>Gammaproteobacteria</taxon>
        <taxon>Pseudomonadales</taxon>
        <taxon>Pseudomonadaceae</taxon>
        <taxon>Pseudomonas</taxon>
    </lineage>
</organism>
<keyword evidence="1" id="KW-0560">Oxidoreductase</keyword>
<evidence type="ECO:0000313" key="2">
    <source>
        <dbReference type="EMBL" id="RLU07879.1"/>
    </source>
</evidence>
<dbReference type="SUPFAM" id="SSF53720">
    <property type="entry name" value="ALDH-like"/>
    <property type="match status" value="1"/>
</dbReference>
<dbReference type="InterPro" id="IPR016163">
    <property type="entry name" value="Ald_DH_C"/>
</dbReference>
<dbReference type="Proteomes" id="UP000282672">
    <property type="component" value="Unassembled WGS sequence"/>
</dbReference>
<comment type="caution">
    <text evidence="2">The sequence shown here is derived from an EMBL/GenBank/DDBJ whole genome shotgun (WGS) entry which is preliminary data.</text>
</comment>